<feature type="domain" description="Dynein heavy chain AAA lid" evidence="5">
    <location>
        <begin position="2474"/>
        <end position="2587"/>
    </location>
</feature>
<dbReference type="Pfam" id="PF18198">
    <property type="entry name" value="AAA_lid_11"/>
    <property type="match status" value="1"/>
</dbReference>
<dbReference type="Pfam" id="PF18199">
    <property type="entry name" value="Dynein_C"/>
    <property type="match status" value="1"/>
</dbReference>
<dbReference type="EMBL" id="CAJNNW010032126">
    <property type="protein sequence ID" value="CAE8711199.1"/>
    <property type="molecule type" value="Genomic_DNA"/>
</dbReference>
<evidence type="ECO:0000259" key="4">
    <source>
        <dbReference type="Pfam" id="PF12781"/>
    </source>
</evidence>
<comment type="caution">
    <text evidence="8">The sequence shown here is derived from an EMBL/GenBank/DDBJ whole genome shotgun (WGS) entry which is preliminary data.</text>
</comment>
<dbReference type="GO" id="GO:0045505">
    <property type="term" value="F:dynein intermediate chain binding"/>
    <property type="evidence" value="ECO:0007669"/>
    <property type="project" value="InterPro"/>
</dbReference>
<dbReference type="InterPro" id="IPR027417">
    <property type="entry name" value="P-loop_NTPase"/>
</dbReference>
<dbReference type="InterPro" id="IPR054354">
    <property type="entry name" value="DYNC2H1-like_lid"/>
</dbReference>
<feature type="compositionally biased region" description="Low complexity" evidence="2">
    <location>
        <begin position="297"/>
        <end position="316"/>
    </location>
</feature>
<dbReference type="Gene3D" id="1.20.920.30">
    <property type="match status" value="1"/>
</dbReference>
<evidence type="ECO:0000259" key="5">
    <source>
        <dbReference type="Pfam" id="PF18198"/>
    </source>
</evidence>
<evidence type="ECO:0000313" key="9">
    <source>
        <dbReference type="Proteomes" id="UP000626109"/>
    </source>
</evidence>
<feature type="compositionally biased region" description="Polar residues" evidence="2">
    <location>
        <begin position="388"/>
        <end position="400"/>
    </location>
</feature>
<dbReference type="InterPro" id="IPR043160">
    <property type="entry name" value="Dynein_C_barrel"/>
</dbReference>
<evidence type="ECO:0000256" key="1">
    <source>
        <dbReference type="SAM" id="Coils"/>
    </source>
</evidence>
<feature type="coiled-coil region" evidence="1">
    <location>
        <begin position="1817"/>
        <end position="1847"/>
    </location>
</feature>
<dbReference type="InterPro" id="IPR035706">
    <property type="entry name" value="AAA_9"/>
</dbReference>
<feature type="domain" description="Dynein heavy chain C-terminal" evidence="6">
    <location>
        <begin position="2735"/>
        <end position="3013"/>
    </location>
</feature>
<dbReference type="Pfam" id="PF22597">
    <property type="entry name" value="DYN_lid"/>
    <property type="match status" value="1"/>
</dbReference>
<dbReference type="InterPro" id="IPR026983">
    <property type="entry name" value="DHC"/>
</dbReference>
<accession>A0A813KN55</accession>
<dbReference type="GO" id="GO:0007018">
    <property type="term" value="P:microtubule-based movement"/>
    <property type="evidence" value="ECO:0007669"/>
    <property type="project" value="InterPro"/>
</dbReference>
<dbReference type="InterPro" id="IPR041658">
    <property type="entry name" value="AAA_lid_11"/>
</dbReference>
<dbReference type="GO" id="GO:0051959">
    <property type="term" value="F:dynein light intermediate chain binding"/>
    <property type="evidence" value="ECO:0007669"/>
    <property type="project" value="InterPro"/>
</dbReference>
<dbReference type="Gene3D" id="1.10.8.720">
    <property type="entry name" value="Region D6 of dynein motor"/>
    <property type="match status" value="1"/>
</dbReference>
<name>A0A813KN55_POLGL</name>
<proteinExistence type="predicted"/>
<evidence type="ECO:0000259" key="3">
    <source>
        <dbReference type="Pfam" id="PF12780"/>
    </source>
</evidence>
<dbReference type="Gene3D" id="3.40.50.300">
    <property type="entry name" value="P-loop containing nucleotide triphosphate hydrolases"/>
    <property type="match status" value="5"/>
</dbReference>
<gene>
    <name evidence="8" type="ORF">PGLA2088_LOCUS36362</name>
</gene>
<sequence>MLRMPLTAKQASADEFLAADSVEERAEQEEKDFLILAENSLERHGLSKSEELCQVALHLRTALRCYAGTIVVGPPGSGKSTAFTCYAEAEEVLAEQGGWNLSGKPELRVLHPKIFESEELFCSNADLSGSTLLEKALELGPSLAAHAERAVQGFYGPQLVVSFDGPLEPGWTDRLHSLLETDFGSGGCTLWQLGVGRVRLPTMARLLFEAEDLAHASPATVGRCGTLHVPAESVGSKRLLSAWIHHRLPQVAPWVPEDVSRHLLRLLGSVSQLLPMGRRPSHGGVPSSCNLEEAEEAASVGAPGSGGPAPAQRASSLGVGHAGEERVLSGGAGSGHPGDPASAQKEGLRLATTLLRLLEAVLASEPRKGKPPSPADLVAFAAAPLTSSSTRPWSSQTVKASSTNRSSKSSWMGGDAAAALAAARASEEPFDYMRFIEASLAFALTWSFGALAGAGAAALQAWCSSHLPGFQLPRGCSLQDVFVDWSCEDPWHWYFMPWASQLESLPQPALDPGFLEKVSINTQHSLSFRHLSHMLAQRQQSVLLSGAPGIGKSQAAAAVARCLEYFGGTWAVRDLFFRKCLRPGEVRQLSKSILEQRRPGRALADMKVLIMVEDVNMPATDSFGCKPALEVLRAFIDLQGLFVHNLQWRSGKDVCFLATSAAPLPGGSFGGASAGSSSEVLPARLARHFVELWMPEPPAEDMKVIFGEVTRQLLQVPGKGARLASSRSMAPKVNVKEAPAANDGVTAAVVGATLELYAAARLRFPATPARCICCFNFRDLVRMFQGLALAEPWSSSLSKEQLARLWAHEACRCFSDRLSGSTERRALWEVIAPLLESSFDCKKAVAGDGGSPLRFGRPQEGQGIYGEITDTEENISKRLQEAVQRYNECVQRPSDALQLVLFSSAVDHMLRMLRVLCLPGGNALCIGPACVGKTSTCRLASFLAGLQTSDLTEQLVMKRLPPAEKFYSFFRDVMKDCGFRRKPGCLLLLKVTDGCLEARLLDALHSLIRFGDVEQAWTASQRTEICKEFQNVSSQPESKADGNGVEEPMVVETERNIWKSFVARAKQQMHVALCLPPEGALLRAWCREMPGFISCCTLDCFESWPQDALQAVALQFISDSSFLKRVDAEEKLTAGGGAADRHFDNVGPFPYQSQSLEAASAVLPALHCIAGQVAQGYFSQEGGEGGTMAMIFPHLPSTFVEFVRCFIQRSQAALASHQTSYARLSSAASKLRQVATHVRSAASDLEAVVAKRDEQAQRVRELEQDAINDQTAFSRLSAEREQAEVLEHEGKIQKAVLELADSKPLFLAADGACQESLFFAIDGLDANGVAALMMAQQDSPDIHNILACLCNVIGKPTVDARDMWVLPSDLSAMHSTLRRLDCDKLSEDILTLLLAFDGEGAAGSRPFICHHPRATALAYVLRRYFQALLHRNRTSKRKVSAKEQLKDEEAARLLAQERLKVKLAVIGKVSEAFSMSKAAHAAAQKEQRSLQSQHERGGPRVMRARQISEPLTVAMEAWQARQESAELRALALPGASALAAASMIYLAPLTEDLRCELLAKWLAACHKQGLPVPADWSVQEEFVSQALLRRWELQGLPPSKHSRDSAALLQASTPRWILCLDPQQQAARWLRIEANWGEGRGLQTAKASDPAVLGLIATCMQHARSILVEGCGEEPPIMPGTDIVAKLGGGNPDTETKLGKAMFRLHGSRSFHLYLTTRLATPAALSPATLAANFAIINFALTFEGLAALMLERVVQSEAPSLQREWLRISESPAWDDMPIEEAENQLLQILMGQQMGPRFLEDDGLLCALLASTTVAEELAQKRESVASLKEELEASRNRLRSVAERAALVFQAAQAMSEISHFYAPSFHQAICCLEAGLVLGRSEAASAGVELQIGKADNDKDTEEWYIEELANFATFEMFHGLGSCLDTPHVLPFAFLASMGVSRRSGSLTDMQCALLWHRRRVGASLQAESESPRAARGSLVTRAETRSLVTARGLITGPSGKSWPDTKAIPPTSWDFVLLLAQLLPKTFAGLPNAILQNPLTWTTALQGGPCVTALSATKGRHELHSAERSSVCSHLPEPWSKPLPDEPLAEEVRTSHAGGPADSVSPMPAVSARRASISKDLASHLPVRRSSLSTDLAPHVGARQASYSKGSALGVGGLRASIAKGSSSPDPAAAGVLPGILRTAVDSKGLLPDANHLPVGLNPFEQLLLLKALQPELVGLAAAAVVAEELGPQYLLADHTSLEEHRRQARLSGQERRALLLISHRRRLGRRGDRSGSFGFADAGGLDVSELLRAELKSDGLPGAVLRVVSPVVDRGPFALEAARMAAKEGNWMLFQDCHLAEIDWLGELERLVEELCSGSRFLGGTERLPSLGPGKTQGDISVSQGDAGQQVVHENFRLFISLIPVDHFPQGLLQSCLKIAVQPPSGVRRRLRELVTSLDGEKWKGPECQGLAQDDDDDDGKRRQKTWCKFLFSLCVFHAVASERSQFEPFGFRIMYDFSTQDLSSSLGILWVAFAGVHRRSAGSSLTSMGDARFPWAGFTEFVASVSHGGRMADHWDRRRLTVTLARFLGPKAAESSAAAAAMAWQTTSVSMGGRAANARRVSVARQNQLTTLQASADQLFAYMNPDLNFGDHHFGDGRGRVPETAWEAAVQAAEKLPDEDAELFGMHTRQGKMLHLRRSNTLMSLLQGLGHNYIGSGPADPGLNLGANQGDSSPVASAVAEADMELHTDAWVLQLVKQLLSDIPGPPSESSLPPATESKDPLDLLLGRELCKLLWLLRLVRGSLLELQEAFAGAAPGGLREELEEAWKALLAKRVPAAWRAAAFLSNKPLASWAKSLHVRLEFIQKWSHLQRSGAQPSVFLIDCLWSPKDLLLSALRRAARRQNLSLEDLAFHHKIMHTLEDPTDAQEPPAHGVFTFGAQLRSGRWDTRRNILIDCKANESFFLMPVIHFLPEARFQPDPRRTCPVPFYQTERVRRKEQDSFAVVHLRTAVDQEEWLLKGLALFCEIGF</sequence>
<dbReference type="InterPro" id="IPR024317">
    <property type="entry name" value="Dynein_heavy_chain_D4_dom"/>
</dbReference>
<protein>
    <submittedName>
        <fullName evidence="8">Uncharacterized protein</fullName>
    </submittedName>
</protein>
<feature type="domain" description="Dynein 2 heavy chain 1 cytoplasmic ATPase lid" evidence="7">
    <location>
        <begin position="743"/>
        <end position="824"/>
    </location>
</feature>
<dbReference type="SUPFAM" id="SSF52540">
    <property type="entry name" value="P-loop containing nucleoside triphosphate hydrolases"/>
    <property type="match status" value="2"/>
</dbReference>
<dbReference type="Pfam" id="PF12775">
    <property type="entry name" value="AAA_7"/>
    <property type="match status" value="1"/>
</dbReference>
<feature type="domain" description="Dynein heavy chain ATP-binding dynein motor region" evidence="4">
    <location>
        <begin position="1589"/>
        <end position="1818"/>
    </location>
</feature>
<dbReference type="Gene3D" id="1.20.1270.280">
    <property type="match status" value="1"/>
</dbReference>
<feature type="region of interest" description="Disordered" evidence="2">
    <location>
        <begin position="388"/>
        <end position="407"/>
    </location>
</feature>
<dbReference type="InterPro" id="IPR042219">
    <property type="entry name" value="AAA_lid_11_sf"/>
</dbReference>
<reference evidence="8" key="1">
    <citation type="submission" date="2021-02" db="EMBL/GenBank/DDBJ databases">
        <authorList>
            <person name="Dougan E. K."/>
            <person name="Rhodes N."/>
            <person name="Thang M."/>
            <person name="Chan C."/>
        </authorList>
    </citation>
    <scope>NUCLEOTIDE SEQUENCE</scope>
</reference>
<dbReference type="Gene3D" id="1.20.920.20">
    <property type="match status" value="1"/>
</dbReference>
<feature type="region of interest" description="Disordered" evidence="2">
    <location>
        <begin position="2073"/>
        <end position="2116"/>
    </location>
</feature>
<dbReference type="GO" id="GO:0030286">
    <property type="term" value="C:dynein complex"/>
    <property type="evidence" value="ECO:0007669"/>
    <property type="project" value="InterPro"/>
</dbReference>
<dbReference type="Proteomes" id="UP000626109">
    <property type="component" value="Unassembled WGS sequence"/>
</dbReference>
<evidence type="ECO:0000256" key="2">
    <source>
        <dbReference type="SAM" id="MobiDB-lite"/>
    </source>
</evidence>
<dbReference type="PANTHER" id="PTHR45703:SF36">
    <property type="entry name" value="DYNEIN HEAVY CHAIN, CYTOPLASMIC"/>
    <property type="match status" value="1"/>
</dbReference>
<organism evidence="8 9">
    <name type="scientific">Polarella glacialis</name>
    <name type="common">Dinoflagellate</name>
    <dbReference type="NCBI Taxonomy" id="89957"/>
    <lineage>
        <taxon>Eukaryota</taxon>
        <taxon>Sar</taxon>
        <taxon>Alveolata</taxon>
        <taxon>Dinophyceae</taxon>
        <taxon>Suessiales</taxon>
        <taxon>Suessiaceae</taxon>
        <taxon>Polarella</taxon>
    </lineage>
</organism>
<dbReference type="Pfam" id="PF12780">
    <property type="entry name" value="AAA_8"/>
    <property type="match status" value="1"/>
</dbReference>
<feature type="region of interest" description="Disordered" evidence="2">
    <location>
        <begin position="275"/>
        <end position="345"/>
    </location>
</feature>
<evidence type="ECO:0000259" key="6">
    <source>
        <dbReference type="Pfam" id="PF18199"/>
    </source>
</evidence>
<keyword evidence="1" id="KW-0175">Coiled coil</keyword>
<feature type="domain" description="Dynein heavy chain AAA module D4" evidence="3">
    <location>
        <begin position="897"/>
        <end position="1122"/>
    </location>
</feature>
<dbReference type="Gene3D" id="3.10.490.20">
    <property type="match status" value="1"/>
</dbReference>
<dbReference type="PANTHER" id="PTHR45703">
    <property type="entry name" value="DYNEIN HEAVY CHAIN"/>
    <property type="match status" value="1"/>
</dbReference>
<dbReference type="Pfam" id="PF12781">
    <property type="entry name" value="AAA_9"/>
    <property type="match status" value="1"/>
</dbReference>
<evidence type="ECO:0000313" key="8">
    <source>
        <dbReference type="EMBL" id="CAE8711199.1"/>
    </source>
</evidence>
<feature type="coiled-coil region" evidence="1">
    <location>
        <begin position="1245"/>
        <end position="1298"/>
    </location>
</feature>
<dbReference type="InterPro" id="IPR041228">
    <property type="entry name" value="Dynein_C"/>
</dbReference>
<evidence type="ECO:0000259" key="7">
    <source>
        <dbReference type="Pfam" id="PF22597"/>
    </source>
</evidence>